<protein>
    <recommendedName>
        <fullName evidence="3">beta-mannosidase</fullName>
        <ecNumber evidence="3">3.2.1.25</ecNumber>
    </recommendedName>
</protein>
<dbReference type="Pfam" id="PF22666">
    <property type="entry name" value="Glyco_hydro_2_N2"/>
    <property type="match status" value="1"/>
</dbReference>
<dbReference type="GO" id="GO:0004567">
    <property type="term" value="F:beta-mannosidase activity"/>
    <property type="evidence" value="ECO:0007669"/>
    <property type="project" value="UniProtKB-EC"/>
</dbReference>
<feature type="compositionally biased region" description="Basic and acidic residues" evidence="6">
    <location>
        <begin position="844"/>
        <end position="857"/>
    </location>
</feature>
<organism evidence="9 10">
    <name type="scientific">Tessaracoccus lapidicaptus</name>
    <dbReference type="NCBI Taxonomy" id="1427523"/>
    <lineage>
        <taxon>Bacteria</taxon>
        <taxon>Bacillati</taxon>
        <taxon>Actinomycetota</taxon>
        <taxon>Actinomycetes</taxon>
        <taxon>Propionibacteriales</taxon>
        <taxon>Propionibacteriaceae</taxon>
        <taxon>Tessaracoccus</taxon>
    </lineage>
</organism>
<dbReference type="InterPro" id="IPR054593">
    <property type="entry name" value="Beta-mannosidase-like_N2"/>
</dbReference>
<dbReference type="InterPro" id="IPR036156">
    <property type="entry name" value="Beta-gal/glucu_dom_sf"/>
</dbReference>
<evidence type="ECO:0000259" key="8">
    <source>
        <dbReference type="Pfam" id="PF22666"/>
    </source>
</evidence>
<evidence type="ECO:0000256" key="4">
    <source>
        <dbReference type="ARBA" id="ARBA00022801"/>
    </source>
</evidence>
<reference evidence="10" key="1">
    <citation type="submission" date="2016-07" db="EMBL/GenBank/DDBJ databases">
        <authorList>
            <person name="Florea S."/>
            <person name="Webb J.S."/>
            <person name="Jaromczyk J."/>
            <person name="Schardl C.L."/>
        </authorList>
    </citation>
    <scope>NUCLEOTIDE SEQUENCE [LARGE SCALE GENOMIC DNA]</scope>
    <source>
        <strain evidence="10">IPBSL-7</strain>
    </source>
</reference>
<feature type="region of interest" description="Disordered" evidence="6">
    <location>
        <begin position="821"/>
        <end position="857"/>
    </location>
</feature>
<keyword evidence="4" id="KW-0378">Hydrolase</keyword>
<evidence type="ECO:0000256" key="6">
    <source>
        <dbReference type="SAM" id="MobiDB-lite"/>
    </source>
</evidence>
<dbReference type="Gene3D" id="2.60.40.10">
    <property type="entry name" value="Immunoglobulins"/>
    <property type="match status" value="1"/>
</dbReference>
<dbReference type="GO" id="GO:0006516">
    <property type="term" value="P:glycoprotein catabolic process"/>
    <property type="evidence" value="ECO:0007669"/>
    <property type="project" value="TreeGrafter"/>
</dbReference>
<feature type="domain" description="Glycoside hydrolase family 2 immunoglobulin-like beta-sandwich" evidence="7">
    <location>
        <begin position="250"/>
        <end position="304"/>
    </location>
</feature>
<evidence type="ECO:0000256" key="1">
    <source>
        <dbReference type="ARBA" id="ARBA00000829"/>
    </source>
</evidence>
<dbReference type="RefSeq" id="WP_068751627.1">
    <property type="nucleotide sequence ID" value="NZ_MBQD01000021.1"/>
</dbReference>
<dbReference type="InterPro" id="IPR008979">
    <property type="entry name" value="Galactose-bd-like_sf"/>
</dbReference>
<dbReference type="Pfam" id="PF00703">
    <property type="entry name" value="Glyco_hydro_2"/>
    <property type="match status" value="1"/>
</dbReference>
<dbReference type="AlphaFoldDB" id="A0A1C0AM81"/>
<evidence type="ECO:0000313" key="10">
    <source>
        <dbReference type="Proteomes" id="UP000093501"/>
    </source>
</evidence>
<comment type="similarity">
    <text evidence="2">Belongs to the glycosyl hydrolase 2 family.</text>
</comment>
<dbReference type="EC" id="3.2.1.25" evidence="3"/>
<dbReference type="Gene3D" id="3.20.20.80">
    <property type="entry name" value="Glycosidases"/>
    <property type="match status" value="1"/>
</dbReference>
<dbReference type="SUPFAM" id="SSF49785">
    <property type="entry name" value="Galactose-binding domain-like"/>
    <property type="match status" value="1"/>
</dbReference>
<sequence length="857" mass="95542">MHISPHEASRRIPTVHDLGGVWTCRAARGPIPSHLEAVLRDGIAGTVPGVVHLDLLAADLIPDPYDGDNESALTWIGRTDWEYSRSFTWEPDSHTDHDLVAEGLDTVARIWLNGQLVGDARNHHRSYRFPVHDHLRAGTNDLRVEFRGALSFAEEREAVLGVRPHSNPHPFNCIRKPAYAFGWDWGPEIVTAGIWRPLRLEGHSGARMTQLRRRTRWTGAGGELLVDVEVDRGHPPLSLDVEVEGRRVSMPVSDGAASVCLEVPDAQAWWPRSHGEQPLYPARIRLTDADGDCLDEWRGRVGFRSVTLDTSPDADGNRFTVAVNGRPIYVRGANWIPADTYLPRVTRETLASSLHDATDAGMNLIRVWGGGIYESDDFYDLCDELGLLVWQDFTLACAAYAEDPELWDEFEAEAAEAIVRLAAHPSLALLNGGNENIWGWADWGWRRALDGATWGEGYYMDLFPGLVRRLADEVPYSEGSPFSFDRYLHPNQDSDGCMHIWDVWNSRDYTAYRTYRPRFVSEFGFQAPPAFATLESVVHDEPRSPFGAQMLVHQKAESGNLKLERGLGDHLPLPTDYVDWHWATQLNQARAVRFGVEYFRSLAPFNTGSIVWQLNDCWPVVSWSAVDSLGRRKPLWFALREAFADRLCSIQPRDGGLSLTLHNESDEPWTSTATVRRIDVEGRHLAVQIIELQIDPRASLVVPLDTTITQSQNACRELVVADLSSGQRAFWYFEEDTRLELAADPVTATAEELAGGYRVTVTAHALTKDLTLLVDHADPDATVDRGLVTLLPGDEVVFTVASTRPHLTTRLTGAPVLRTANDLVAPRQRRTGGASPQPAGIHGSDLRAAGRRESLAR</sequence>
<accession>A0A1C0AM81</accession>
<evidence type="ECO:0000256" key="5">
    <source>
        <dbReference type="ARBA" id="ARBA00023295"/>
    </source>
</evidence>
<name>A0A1C0AM81_9ACTN</name>
<dbReference type="PANTHER" id="PTHR43730:SF1">
    <property type="entry name" value="BETA-MANNOSIDASE"/>
    <property type="match status" value="1"/>
</dbReference>
<dbReference type="SUPFAM" id="SSF51445">
    <property type="entry name" value="(Trans)glycosidases"/>
    <property type="match status" value="1"/>
</dbReference>
<dbReference type="InterPro" id="IPR017853">
    <property type="entry name" value="GH"/>
</dbReference>
<dbReference type="FunFam" id="3.20.20.80:FF:000050">
    <property type="entry name" value="Beta-mannosidase B"/>
    <property type="match status" value="1"/>
</dbReference>
<comment type="catalytic activity">
    <reaction evidence="1">
        <text>Hydrolysis of terminal, non-reducing beta-D-mannose residues in beta-D-mannosides.</text>
        <dbReference type="EC" id="3.2.1.25"/>
    </reaction>
</comment>
<evidence type="ECO:0000256" key="3">
    <source>
        <dbReference type="ARBA" id="ARBA00012754"/>
    </source>
</evidence>
<dbReference type="InterPro" id="IPR050887">
    <property type="entry name" value="Beta-mannosidase_GH2"/>
</dbReference>
<feature type="domain" description="Beta-mannosidase-like galactose-binding" evidence="8">
    <location>
        <begin position="43"/>
        <end position="196"/>
    </location>
</feature>
<evidence type="ECO:0000259" key="7">
    <source>
        <dbReference type="Pfam" id="PF00703"/>
    </source>
</evidence>
<dbReference type="GO" id="GO:0005975">
    <property type="term" value="P:carbohydrate metabolic process"/>
    <property type="evidence" value="ECO:0007669"/>
    <property type="project" value="InterPro"/>
</dbReference>
<dbReference type="Gene3D" id="2.60.120.260">
    <property type="entry name" value="Galactose-binding domain-like"/>
    <property type="match status" value="1"/>
</dbReference>
<dbReference type="SUPFAM" id="SSF49303">
    <property type="entry name" value="beta-Galactosidase/glucuronidase domain"/>
    <property type="match status" value="1"/>
</dbReference>
<evidence type="ECO:0000256" key="2">
    <source>
        <dbReference type="ARBA" id="ARBA00007401"/>
    </source>
</evidence>
<dbReference type="InterPro" id="IPR006102">
    <property type="entry name" value="Ig-like_GH2"/>
</dbReference>
<proteinExistence type="inferred from homology"/>
<gene>
    <name evidence="9" type="ORF">BCR15_04345</name>
</gene>
<dbReference type="InterPro" id="IPR013783">
    <property type="entry name" value="Ig-like_fold"/>
</dbReference>
<comment type="caution">
    <text evidence="9">The sequence shown here is derived from an EMBL/GenBank/DDBJ whole genome shotgun (WGS) entry which is preliminary data.</text>
</comment>
<keyword evidence="5" id="KW-0326">Glycosidase</keyword>
<evidence type="ECO:0000313" key="9">
    <source>
        <dbReference type="EMBL" id="OCL33869.1"/>
    </source>
</evidence>
<dbReference type="Proteomes" id="UP000093501">
    <property type="component" value="Unassembled WGS sequence"/>
</dbReference>
<dbReference type="PANTHER" id="PTHR43730">
    <property type="entry name" value="BETA-MANNOSIDASE"/>
    <property type="match status" value="1"/>
</dbReference>
<keyword evidence="10" id="KW-1185">Reference proteome</keyword>
<dbReference type="EMBL" id="MBQD01000021">
    <property type="protein sequence ID" value="OCL33869.1"/>
    <property type="molecule type" value="Genomic_DNA"/>
</dbReference>